<name>A0ABV3HW71_9ACTN</name>
<dbReference type="Proteomes" id="UP001552521">
    <property type="component" value="Unassembled WGS sequence"/>
</dbReference>
<gene>
    <name evidence="7" type="ORF">AB0K36_18755</name>
</gene>
<dbReference type="Gene3D" id="2.30.31.20">
    <property type="entry name" value="Sporulation-specific cell division protein SsgB"/>
    <property type="match status" value="1"/>
</dbReference>
<evidence type="ECO:0000256" key="1">
    <source>
        <dbReference type="ARBA" id="ARBA00004431"/>
    </source>
</evidence>
<keyword evidence="4" id="KW-0749">Sporulation</keyword>
<organism evidence="7 8">
    <name type="scientific">Streptomyces kurssanovii</name>
    <dbReference type="NCBI Taxonomy" id="67312"/>
    <lineage>
        <taxon>Bacteria</taxon>
        <taxon>Bacillati</taxon>
        <taxon>Actinomycetota</taxon>
        <taxon>Actinomycetes</taxon>
        <taxon>Kitasatosporales</taxon>
        <taxon>Streptomycetaceae</taxon>
        <taxon>Streptomyces</taxon>
    </lineage>
</organism>
<dbReference type="EMBL" id="JBFAQK010000024">
    <property type="protein sequence ID" value="MEV4682817.1"/>
    <property type="molecule type" value="Genomic_DNA"/>
</dbReference>
<evidence type="ECO:0000313" key="7">
    <source>
        <dbReference type="EMBL" id="MEV4682817.1"/>
    </source>
</evidence>
<dbReference type="InterPro" id="IPR038658">
    <property type="entry name" value="SsgB_sf"/>
</dbReference>
<keyword evidence="5" id="KW-0717">Septation</keyword>
<keyword evidence="6" id="KW-0131">Cell cycle</keyword>
<comment type="similarity">
    <text evidence="2">Belongs to the SsgA family.</text>
</comment>
<proteinExistence type="inferred from homology"/>
<keyword evidence="3" id="KW-0132">Cell division</keyword>
<comment type="caution">
    <text evidence="7">The sequence shown here is derived from an EMBL/GenBank/DDBJ whole genome shotgun (WGS) entry which is preliminary data.</text>
</comment>
<sequence length="158" mass="17096">MTHNEPTAVPPQHSTAWLCTTHLMLHAITAGRNIPVPACLAYSAEDPYTVYLDSHTDTAVPVTWALSRELLTAGTRRRSGAGAVSIYPGHGDDADSLYLLLAGHDGTGETDTLLLRAQAADVEAFLRWSEHIVPPGQESDHLDLDELVRQLLEHGPDA</sequence>
<protein>
    <submittedName>
        <fullName evidence="7">SsgA family sporulation/cell division regulator</fullName>
    </submittedName>
</protein>
<evidence type="ECO:0000256" key="2">
    <source>
        <dbReference type="ARBA" id="ARBA00009323"/>
    </source>
</evidence>
<evidence type="ECO:0000256" key="5">
    <source>
        <dbReference type="ARBA" id="ARBA00023210"/>
    </source>
</evidence>
<dbReference type="InterPro" id="IPR006776">
    <property type="entry name" value="SsgB"/>
</dbReference>
<evidence type="ECO:0000256" key="4">
    <source>
        <dbReference type="ARBA" id="ARBA00022969"/>
    </source>
</evidence>
<evidence type="ECO:0000256" key="6">
    <source>
        <dbReference type="ARBA" id="ARBA00023306"/>
    </source>
</evidence>
<evidence type="ECO:0000313" key="8">
    <source>
        <dbReference type="Proteomes" id="UP001552521"/>
    </source>
</evidence>
<reference evidence="7 8" key="1">
    <citation type="submission" date="2024-06" db="EMBL/GenBank/DDBJ databases">
        <title>The Natural Products Discovery Center: Release of the First 8490 Sequenced Strains for Exploring Actinobacteria Biosynthetic Diversity.</title>
        <authorList>
            <person name="Kalkreuter E."/>
            <person name="Kautsar S.A."/>
            <person name="Yang D."/>
            <person name="Bader C.D."/>
            <person name="Teijaro C.N."/>
            <person name="Fluegel L."/>
            <person name="Davis C.M."/>
            <person name="Simpson J.R."/>
            <person name="Lauterbach L."/>
            <person name="Steele A.D."/>
            <person name="Gui C."/>
            <person name="Meng S."/>
            <person name="Li G."/>
            <person name="Viehrig K."/>
            <person name="Ye F."/>
            <person name="Su P."/>
            <person name="Kiefer A.F."/>
            <person name="Nichols A."/>
            <person name="Cepeda A.J."/>
            <person name="Yan W."/>
            <person name="Fan B."/>
            <person name="Jiang Y."/>
            <person name="Adhikari A."/>
            <person name="Zheng C.-J."/>
            <person name="Schuster L."/>
            <person name="Cowan T.M."/>
            <person name="Smanski M.J."/>
            <person name="Chevrette M.G."/>
            <person name="De Carvalho L.P.S."/>
            <person name="Shen B."/>
        </authorList>
    </citation>
    <scope>NUCLEOTIDE SEQUENCE [LARGE SCALE GENOMIC DNA]</scope>
    <source>
        <strain evidence="7 8">NPDC049344</strain>
    </source>
</reference>
<keyword evidence="8" id="KW-1185">Reference proteome</keyword>
<accession>A0ABV3HW71</accession>
<dbReference type="Pfam" id="PF04686">
    <property type="entry name" value="SsgA"/>
    <property type="match status" value="1"/>
</dbReference>
<evidence type="ECO:0000256" key="3">
    <source>
        <dbReference type="ARBA" id="ARBA00022618"/>
    </source>
</evidence>
<comment type="subcellular location">
    <subcellularLocation>
        <location evidence="1">Cell septum</location>
    </subcellularLocation>
</comment>
<dbReference type="RefSeq" id="WP_364595332.1">
    <property type="nucleotide sequence ID" value="NZ_JBFAQK010000024.1"/>
</dbReference>